<feature type="transmembrane region" description="Helical" evidence="8">
    <location>
        <begin position="81"/>
        <end position="98"/>
    </location>
</feature>
<evidence type="ECO:0000313" key="10">
    <source>
        <dbReference type="Proteomes" id="UP001499954"/>
    </source>
</evidence>
<evidence type="ECO:0000256" key="4">
    <source>
        <dbReference type="ARBA" id="ARBA00022746"/>
    </source>
</evidence>
<evidence type="ECO:0000256" key="3">
    <source>
        <dbReference type="ARBA" id="ARBA00022692"/>
    </source>
</evidence>
<evidence type="ECO:0000256" key="1">
    <source>
        <dbReference type="ARBA" id="ARBA00004141"/>
    </source>
</evidence>
<evidence type="ECO:0000256" key="7">
    <source>
        <dbReference type="ARBA" id="ARBA00023235"/>
    </source>
</evidence>
<evidence type="ECO:0008006" key="11">
    <source>
        <dbReference type="Google" id="ProtNLM"/>
    </source>
</evidence>
<evidence type="ECO:0000313" key="9">
    <source>
        <dbReference type="EMBL" id="GAA1966472.1"/>
    </source>
</evidence>
<accession>A0ABN2RBG6</accession>
<keyword evidence="10" id="KW-1185">Reference proteome</keyword>
<comment type="subcellular location">
    <subcellularLocation>
        <location evidence="1">Membrane</location>
        <topology evidence="1">Multi-pass membrane protein</topology>
    </subcellularLocation>
</comment>
<reference evidence="9 10" key="1">
    <citation type="journal article" date="2019" name="Int. J. Syst. Evol. Microbiol.">
        <title>The Global Catalogue of Microorganisms (GCM) 10K type strain sequencing project: providing services to taxonomists for standard genome sequencing and annotation.</title>
        <authorList>
            <consortium name="The Broad Institute Genomics Platform"/>
            <consortium name="The Broad Institute Genome Sequencing Center for Infectious Disease"/>
            <person name="Wu L."/>
            <person name="Ma J."/>
        </authorList>
    </citation>
    <scope>NUCLEOTIDE SEQUENCE [LARGE SCALE GENOMIC DNA]</scope>
    <source>
        <strain evidence="9 10">JCM 13584</strain>
    </source>
</reference>
<dbReference type="NCBIfam" id="TIGR03462">
    <property type="entry name" value="CarR_dom_SF"/>
    <property type="match status" value="1"/>
</dbReference>
<proteinExistence type="predicted"/>
<keyword evidence="6 8" id="KW-0472">Membrane</keyword>
<keyword evidence="7" id="KW-0413">Isomerase</keyword>
<sequence>MTYLLICVPFLLVSALVAAVAWRRIAPGARARRVVALAVGAGILLVLTAVFDTVMIAAGLFGYAEGTRLGATIGLAPIEDFAYPIAAVLLVPAVWTIATTRRRAVGEPADDESAGAAS</sequence>
<dbReference type="RefSeq" id="WP_157414409.1">
    <property type="nucleotide sequence ID" value="NZ_BAAAMK010000011.1"/>
</dbReference>
<dbReference type="EMBL" id="BAAAMK010000011">
    <property type="protein sequence ID" value="GAA1966472.1"/>
    <property type="molecule type" value="Genomic_DNA"/>
</dbReference>
<gene>
    <name evidence="9" type="ORF">GCM10009717_36700</name>
</gene>
<keyword evidence="5 8" id="KW-1133">Transmembrane helix</keyword>
<feature type="transmembrane region" description="Helical" evidence="8">
    <location>
        <begin position="34"/>
        <end position="61"/>
    </location>
</feature>
<keyword evidence="4" id="KW-0125">Carotenoid biosynthesis</keyword>
<comment type="pathway">
    <text evidence="2">Carotenoid biosynthesis.</text>
</comment>
<feature type="transmembrane region" description="Helical" evidence="8">
    <location>
        <begin position="6"/>
        <end position="22"/>
    </location>
</feature>
<dbReference type="InterPro" id="IPR017825">
    <property type="entry name" value="Lycopene_cyclase_dom"/>
</dbReference>
<name>A0ABN2RBG6_9MICO</name>
<protein>
    <recommendedName>
        <fullName evidence="11">Lycopene cyclase domain-containing protein</fullName>
    </recommendedName>
</protein>
<organism evidence="9 10">
    <name type="scientific">Agromyces allii</name>
    <dbReference type="NCBI Taxonomy" id="393607"/>
    <lineage>
        <taxon>Bacteria</taxon>
        <taxon>Bacillati</taxon>
        <taxon>Actinomycetota</taxon>
        <taxon>Actinomycetes</taxon>
        <taxon>Micrococcales</taxon>
        <taxon>Microbacteriaceae</taxon>
        <taxon>Agromyces</taxon>
    </lineage>
</organism>
<evidence type="ECO:0000256" key="2">
    <source>
        <dbReference type="ARBA" id="ARBA00004829"/>
    </source>
</evidence>
<dbReference type="Proteomes" id="UP001499954">
    <property type="component" value="Unassembled WGS sequence"/>
</dbReference>
<comment type="caution">
    <text evidence="9">The sequence shown here is derived from an EMBL/GenBank/DDBJ whole genome shotgun (WGS) entry which is preliminary data.</text>
</comment>
<evidence type="ECO:0000256" key="8">
    <source>
        <dbReference type="SAM" id="Phobius"/>
    </source>
</evidence>
<evidence type="ECO:0000256" key="5">
    <source>
        <dbReference type="ARBA" id="ARBA00022989"/>
    </source>
</evidence>
<evidence type="ECO:0000256" key="6">
    <source>
        <dbReference type="ARBA" id="ARBA00023136"/>
    </source>
</evidence>
<keyword evidence="3 8" id="KW-0812">Transmembrane</keyword>